<dbReference type="RefSeq" id="WP_090655935.1">
    <property type="nucleotide sequence ID" value="NZ_CP015031.1"/>
</dbReference>
<evidence type="ECO:0000313" key="2">
    <source>
        <dbReference type="EMBL" id="SCY13683.1"/>
    </source>
</evidence>
<dbReference type="Proteomes" id="UP000199588">
    <property type="component" value="Unassembled WGS sequence"/>
</dbReference>
<dbReference type="InterPro" id="IPR007577">
    <property type="entry name" value="GlycoTrfase_DXD_sugar-bd_CS"/>
</dbReference>
<comment type="caution">
    <text evidence="2">The sequence shown here is derived from an EMBL/GenBank/DDBJ whole genome shotgun (WGS) entry which is preliminary data.</text>
</comment>
<proteinExistence type="predicted"/>
<dbReference type="GO" id="GO:0016757">
    <property type="term" value="F:glycosyltransferase activity"/>
    <property type="evidence" value="ECO:0007669"/>
    <property type="project" value="UniProtKB-KW"/>
</dbReference>
<organism evidence="2 3">
    <name type="scientific">Basfia succiniciproducens</name>
    <dbReference type="NCBI Taxonomy" id="653940"/>
    <lineage>
        <taxon>Bacteria</taxon>
        <taxon>Pseudomonadati</taxon>
        <taxon>Pseudomonadota</taxon>
        <taxon>Gammaproteobacteria</taxon>
        <taxon>Pasteurellales</taxon>
        <taxon>Pasteurellaceae</taxon>
        <taxon>Basfia</taxon>
    </lineage>
</organism>
<dbReference type="PANTHER" id="PTHR32385:SF15">
    <property type="entry name" value="INOSITOL PHOSPHOCERAMIDE MANNOSYLTRANSFERASE 1"/>
    <property type="match status" value="1"/>
</dbReference>
<keyword evidence="1" id="KW-0808">Transferase</keyword>
<reference evidence="2 3" key="1">
    <citation type="submission" date="2016-10" db="EMBL/GenBank/DDBJ databases">
        <authorList>
            <person name="Varghese N."/>
            <person name="Submissions S."/>
        </authorList>
    </citation>
    <scope>NUCLEOTIDE SEQUENCE [LARGE SCALE GENOMIC DNA]</scope>
    <source>
        <strain evidence="2 3">DSM 22022</strain>
    </source>
</reference>
<protein>
    <submittedName>
        <fullName evidence="2">Mannosyltransferase OCH1</fullName>
    </submittedName>
</protein>
<dbReference type="PANTHER" id="PTHR32385">
    <property type="entry name" value="MANNOSYL PHOSPHORYLINOSITOL CERAMIDE SYNTHASE"/>
    <property type="match status" value="1"/>
</dbReference>
<keyword evidence="2" id="KW-0328">Glycosyltransferase</keyword>
<dbReference type="InterPro" id="IPR029044">
    <property type="entry name" value="Nucleotide-diphossugar_trans"/>
</dbReference>
<dbReference type="Pfam" id="PF04488">
    <property type="entry name" value="Gly_transf_sug"/>
    <property type="match status" value="1"/>
</dbReference>
<dbReference type="EMBL" id="FMUQ01000012">
    <property type="protein sequence ID" value="SCY13683.1"/>
    <property type="molecule type" value="Genomic_DNA"/>
</dbReference>
<evidence type="ECO:0000256" key="1">
    <source>
        <dbReference type="ARBA" id="ARBA00022679"/>
    </source>
</evidence>
<gene>
    <name evidence="2" type="ORF">SAMN02910354_01606</name>
</gene>
<sequence length="263" mass="30681">MNKPIKYKPLIFLSNGVLRLLGNIIKILSYPFHAIFPKKRFTIPEFSPAFRPSNKQSKINKTIWQTNYSNKVTLPVYCNYLVNRALSWSYEYRYVSTEAREEYIKANADTRVYEAYSKLTDGAAQADFWRIFTLYNEGGVYMDIDGHLVWCLADIIDENDTEVVITRRDKYTNFFLASTKGNRFLKDTLDIIVNNIEQRKIDGGVFTLTGPTTLNMALKGKNVNSRRDKFTCAQGTFTNEYFQYMDKKKGKWNHTKNEDLLKK</sequence>
<keyword evidence="3" id="KW-1185">Reference proteome</keyword>
<evidence type="ECO:0000313" key="3">
    <source>
        <dbReference type="Proteomes" id="UP000199588"/>
    </source>
</evidence>
<dbReference type="InterPro" id="IPR051706">
    <property type="entry name" value="Glycosyltransferase_domain"/>
</dbReference>
<name>A0A1G5DG19_9PAST</name>
<dbReference type="Gene3D" id="3.90.550.20">
    <property type="match status" value="1"/>
</dbReference>
<accession>A0A1G5DG19</accession>
<dbReference type="SUPFAM" id="SSF53448">
    <property type="entry name" value="Nucleotide-diphospho-sugar transferases"/>
    <property type="match status" value="1"/>
</dbReference>